<dbReference type="EMBL" id="JACCFY010000001">
    <property type="protein sequence ID" value="NYJ79574.1"/>
    <property type="molecule type" value="Genomic_DNA"/>
</dbReference>
<evidence type="ECO:0000313" key="3">
    <source>
        <dbReference type="Proteomes" id="UP000535437"/>
    </source>
</evidence>
<feature type="compositionally biased region" description="Basic and acidic residues" evidence="1">
    <location>
        <begin position="1"/>
        <end position="12"/>
    </location>
</feature>
<name>A0A7Z0GPA4_9MICC</name>
<dbReference type="Pfam" id="PF13830">
    <property type="entry name" value="DUF4192"/>
    <property type="match status" value="1"/>
</dbReference>
<protein>
    <recommendedName>
        <fullName evidence="4">DUF4192 family protein</fullName>
    </recommendedName>
</protein>
<gene>
    <name evidence="2" type="ORF">HNR09_002985</name>
</gene>
<evidence type="ECO:0008006" key="4">
    <source>
        <dbReference type="Google" id="ProtNLM"/>
    </source>
</evidence>
<keyword evidence="3" id="KW-1185">Reference proteome</keyword>
<proteinExistence type="predicted"/>
<sequence>MSTYSHRPDDLASTRNRTSPPPGSGSPDDTPEEVISISGAGDALALVQHTFGFLPEDSLVVVGLHGTRVGAHLRIDLRAGADHPEGLAQWVCDHLAGPRVSPRPDGAVIYLFVGEAPAPPTWDDPSLRPYAALHASLTAALRDQHEIHVEQSWWVGDGHIRDYDCLDSRCCAYPGQDVQAAAASVLHAHMVYRGRILRTPRQVVDDFLAPAASPSDQTVDAVAAEQAHLGLDVADSQGAQQALWVWDQMIQDEVREREGREPPERPGLPAGDESERIEAWADEHRDQLSMMVGSLSQGDVPDAVLVLAADGLDVAALGHEVIRACRDVPGAAGEDAGAEGRLTALARRWAEHAQPCREGAGATAASIEDQRRLIEAHLKRFHATLQGATGERPRWDRLDALAAILSQLQPMLVAEQKTETLALMSWIEWARGRGTLSGAYLDRCLHLVPGHQVGRMRKTDRGIGRICPWAMVREHSWGISRTGT</sequence>
<organism evidence="2 3">
    <name type="scientific">Nesterenkonia xinjiangensis</name>
    <dbReference type="NCBI Taxonomy" id="225327"/>
    <lineage>
        <taxon>Bacteria</taxon>
        <taxon>Bacillati</taxon>
        <taxon>Actinomycetota</taxon>
        <taxon>Actinomycetes</taxon>
        <taxon>Micrococcales</taxon>
        <taxon>Micrococcaceae</taxon>
        <taxon>Nesterenkonia</taxon>
    </lineage>
</organism>
<reference evidence="2 3" key="1">
    <citation type="submission" date="2020-07" db="EMBL/GenBank/DDBJ databases">
        <title>Sequencing the genomes of 1000 actinobacteria strains.</title>
        <authorList>
            <person name="Klenk H.-P."/>
        </authorList>
    </citation>
    <scope>NUCLEOTIDE SEQUENCE [LARGE SCALE GENOMIC DNA]</scope>
    <source>
        <strain evidence="2 3">DSM 15475</strain>
    </source>
</reference>
<dbReference type="Proteomes" id="UP000535437">
    <property type="component" value="Unassembled WGS sequence"/>
</dbReference>
<comment type="caution">
    <text evidence="2">The sequence shown here is derived from an EMBL/GenBank/DDBJ whole genome shotgun (WGS) entry which is preliminary data.</text>
</comment>
<dbReference type="RefSeq" id="WP_179542771.1">
    <property type="nucleotide sequence ID" value="NZ_BAAALL010000007.1"/>
</dbReference>
<accession>A0A7Z0GPA4</accession>
<feature type="region of interest" description="Disordered" evidence="1">
    <location>
        <begin position="1"/>
        <end position="31"/>
    </location>
</feature>
<evidence type="ECO:0000256" key="1">
    <source>
        <dbReference type="SAM" id="MobiDB-lite"/>
    </source>
</evidence>
<evidence type="ECO:0000313" key="2">
    <source>
        <dbReference type="EMBL" id="NYJ79574.1"/>
    </source>
</evidence>
<dbReference type="AlphaFoldDB" id="A0A7Z0GPA4"/>
<dbReference type="InterPro" id="IPR025447">
    <property type="entry name" value="DUF4192"/>
</dbReference>